<organism evidence="1 2">
    <name type="scientific">Byssochlamys spectabilis</name>
    <name type="common">Paecilomyces variotii</name>
    <dbReference type="NCBI Taxonomy" id="264951"/>
    <lineage>
        <taxon>Eukaryota</taxon>
        <taxon>Fungi</taxon>
        <taxon>Dikarya</taxon>
        <taxon>Ascomycota</taxon>
        <taxon>Pezizomycotina</taxon>
        <taxon>Eurotiomycetes</taxon>
        <taxon>Eurotiomycetidae</taxon>
        <taxon>Eurotiales</taxon>
        <taxon>Thermoascaceae</taxon>
        <taxon>Paecilomyces</taxon>
    </lineage>
</organism>
<evidence type="ECO:0000313" key="2">
    <source>
        <dbReference type="Proteomes" id="UP000283841"/>
    </source>
</evidence>
<keyword evidence="2" id="KW-1185">Reference proteome</keyword>
<dbReference type="Proteomes" id="UP000283841">
    <property type="component" value="Unassembled WGS sequence"/>
</dbReference>
<dbReference type="VEuPathDB" id="FungiDB:C8Q69DRAFT_265552"/>
<protein>
    <submittedName>
        <fullName evidence="1">Uncharacterized protein</fullName>
    </submittedName>
</protein>
<accession>A0A443HVF2</accession>
<dbReference type="EMBL" id="RCNU01000005">
    <property type="protein sequence ID" value="RWQ95741.1"/>
    <property type="molecule type" value="Genomic_DNA"/>
</dbReference>
<name>A0A443HVF2_BYSSP</name>
<gene>
    <name evidence="1" type="ORF">C8Q69DRAFT_265552</name>
</gene>
<reference evidence="1 2" key="1">
    <citation type="journal article" date="2018" name="Front. Microbiol.">
        <title>Genomic and genetic insights into a cosmopolitan fungus, Paecilomyces variotii (Eurotiales).</title>
        <authorList>
            <person name="Urquhart A.S."/>
            <person name="Mondo S.J."/>
            <person name="Makela M.R."/>
            <person name="Hane J.K."/>
            <person name="Wiebenga A."/>
            <person name="He G."/>
            <person name="Mihaltcheva S."/>
            <person name="Pangilinan J."/>
            <person name="Lipzen A."/>
            <person name="Barry K."/>
            <person name="de Vries R.P."/>
            <person name="Grigoriev I.V."/>
            <person name="Idnurm A."/>
        </authorList>
    </citation>
    <scope>NUCLEOTIDE SEQUENCE [LARGE SCALE GENOMIC DNA]</scope>
    <source>
        <strain evidence="1 2">CBS 101075</strain>
    </source>
</reference>
<comment type="caution">
    <text evidence="1">The sequence shown here is derived from an EMBL/GenBank/DDBJ whole genome shotgun (WGS) entry which is preliminary data.</text>
</comment>
<sequence>MADRHTNIVRRRRGTAWSSADEDPWLASQFVLGTPVESFHVNMPGGGNRTQLGVSIQISNMRTQSILPTRWTDPFYAARDSNNWKMPEDIEILQWHVWGRKSLDARVFFDMDRSAQGVARRADYLCQDQSLVDEAKRAEGQALQKQSADGDRAAELAIGNAISKSLKNRR</sequence>
<dbReference type="GeneID" id="39596014"/>
<proteinExistence type="predicted"/>
<evidence type="ECO:0000313" key="1">
    <source>
        <dbReference type="EMBL" id="RWQ95741.1"/>
    </source>
</evidence>
<dbReference type="AlphaFoldDB" id="A0A443HVF2"/>
<dbReference type="RefSeq" id="XP_028485386.1">
    <property type="nucleotide sequence ID" value="XM_028626737.1"/>
</dbReference>